<dbReference type="PROSITE" id="PS50110">
    <property type="entry name" value="RESPONSE_REGULATORY"/>
    <property type="match status" value="1"/>
</dbReference>
<dbReference type="Pfam" id="PF00072">
    <property type="entry name" value="Response_reg"/>
    <property type="match status" value="1"/>
</dbReference>
<dbReference type="Gene3D" id="6.10.250.690">
    <property type="match status" value="1"/>
</dbReference>
<dbReference type="EMBL" id="PISD01000065">
    <property type="protein sequence ID" value="PKG26548.1"/>
    <property type="molecule type" value="Genomic_DNA"/>
</dbReference>
<evidence type="ECO:0000313" key="11">
    <source>
        <dbReference type="Proteomes" id="UP000233343"/>
    </source>
</evidence>
<feature type="DNA-binding region" description="OmpR/PhoB-type" evidence="7">
    <location>
        <begin position="125"/>
        <end position="227"/>
    </location>
</feature>
<proteinExistence type="predicted"/>
<dbReference type="PANTHER" id="PTHR48111">
    <property type="entry name" value="REGULATOR OF RPOS"/>
    <property type="match status" value="1"/>
</dbReference>
<dbReference type="SMART" id="SM00862">
    <property type="entry name" value="Trans_reg_C"/>
    <property type="match status" value="1"/>
</dbReference>
<evidence type="ECO:0000256" key="5">
    <source>
        <dbReference type="ARBA" id="ARBA00023163"/>
    </source>
</evidence>
<name>A0A2N0ZAK3_9BACI</name>
<dbReference type="GO" id="GO:0000156">
    <property type="term" value="F:phosphorelay response regulator activity"/>
    <property type="evidence" value="ECO:0007669"/>
    <property type="project" value="TreeGrafter"/>
</dbReference>
<dbReference type="InterPro" id="IPR036388">
    <property type="entry name" value="WH-like_DNA-bd_sf"/>
</dbReference>
<dbReference type="AlphaFoldDB" id="A0A2N0ZAK3"/>
<dbReference type="GO" id="GO:0000976">
    <property type="term" value="F:transcription cis-regulatory region binding"/>
    <property type="evidence" value="ECO:0007669"/>
    <property type="project" value="TreeGrafter"/>
</dbReference>
<dbReference type="Gene3D" id="3.40.50.2300">
    <property type="match status" value="1"/>
</dbReference>
<dbReference type="GO" id="GO:0005829">
    <property type="term" value="C:cytosol"/>
    <property type="evidence" value="ECO:0007669"/>
    <property type="project" value="TreeGrafter"/>
</dbReference>
<protein>
    <submittedName>
        <fullName evidence="10">DNA-binding response regulator</fullName>
    </submittedName>
</protein>
<accession>A0A2N0ZAK3</accession>
<evidence type="ECO:0000256" key="2">
    <source>
        <dbReference type="ARBA" id="ARBA00023012"/>
    </source>
</evidence>
<evidence type="ECO:0000313" key="10">
    <source>
        <dbReference type="EMBL" id="PKG26548.1"/>
    </source>
</evidence>
<keyword evidence="5" id="KW-0804">Transcription</keyword>
<dbReference type="GO" id="GO:0032993">
    <property type="term" value="C:protein-DNA complex"/>
    <property type="evidence" value="ECO:0007669"/>
    <property type="project" value="TreeGrafter"/>
</dbReference>
<keyword evidence="1 6" id="KW-0597">Phosphoprotein</keyword>
<dbReference type="SMART" id="SM00448">
    <property type="entry name" value="REC"/>
    <property type="match status" value="1"/>
</dbReference>
<evidence type="ECO:0000256" key="7">
    <source>
        <dbReference type="PROSITE-ProRule" id="PRU01091"/>
    </source>
</evidence>
<evidence type="ECO:0000256" key="1">
    <source>
        <dbReference type="ARBA" id="ARBA00022553"/>
    </source>
</evidence>
<dbReference type="GO" id="GO:0006355">
    <property type="term" value="P:regulation of DNA-templated transcription"/>
    <property type="evidence" value="ECO:0007669"/>
    <property type="project" value="InterPro"/>
</dbReference>
<gene>
    <name evidence="10" type="ORF">CWS20_23585</name>
</gene>
<comment type="caution">
    <text evidence="10">The sequence shown here is derived from an EMBL/GenBank/DDBJ whole genome shotgun (WGS) entry which is preliminary data.</text>
</comment>
<dbReference type="InterPro" id="IPR011006">
    <property type="entry name" value="CheY-like_superfamily"/>
</dbReference>
<organism evidence="10 11">
    <name type="scientific">Cytobacillus horneckiae</name>
    <dbReference type="NCBI Taxonomy" id="549687"/>
    <lineage>
        <taxon>Bacteria</taxon>
        <taxon>Bacillati</taxon>
        <taxon>Bacillota</taxon>
        <taxon>Bacilli</taxon>
        <taxon>Bacillales</taxon>
        <taxon>Bacillaceae</taxon>
        <taxon>Cytobacillus</taxon>
    </lineage>
</organism>
<dbReference type="PROSITE" id="PS51755">
    <property type="entry name" value="OMPR_PHOB"/>
    <property type="match status" value="1"/>
</dbReference>
<dbReference type="Proteomes" id="UP000233343">
    <property type="component" value="Unassembled WGS sequence"/>
</dbReference>
<feature type="domain" description="Response regulatory" evidence="8">
    <location>
        <begin position="3"/>
        <end position="118"/>
    </location>
</feature>
<sequence>MKTILIIDDEPMILDLISLFLEPMGFNCIKKESAIDGIIYLQTNTNKVDLILLDIMMPEMDGLTACRDIKSFWDIPIIMITAKDEQPDIVKGLRIGADDYISKPFNEEELVARIEAVLRRFHPKEDIIIFNGLILKLNSFELTYLEKEVLLTPKESALLALFLNNPKKVLSRNQLKRSISSYGNDIEIEDRTIDSYIKNLRGKLKSINFPQENHLKTVWRMGYKWTKENN</sequence>
<keyword evidence="11" id="KW-1185">Reference proteome</keyword>
<feature type="domain" description="OmpR/PhoB-type" evidence="9">
    <location>
        <begin position="125"/>
        <end position="227"/>
    </location>
</feature>
<dbReference type="InterPro" id="IPR039420">
    <property type="entry name" value="WalR-like"/>
</dbReference>
<dbReference type="Pfam" id="PF00486">
    <property type="entry name" value="Trans_reg_C"/>
    <property type="match status" value="1"/>
</dbReference>
<dbReference type="CDD" id="cd17574">
    <property type="entry name" value="REC_OmpR"/>
    <property type="match status" value="1"/>
</dbReference>
<dbReference type="InterPro" id="IPR001867">
    <property type="entry name" value="OmpR/PhoB-type_DNA-bd"/>
</dbReference>
<dbReference type="InterPro" id="IPR001789">
    <property type="entry name" value="Sig_transdc_resp-reg_receiver"/>
</dbReference>
<evidence type="ECO:0000256" key="6">
    <source>
        <dbReference type="PROSITE-ProRule" id="PRU00169"/>
    </source>
</evidence>
<dbReference type="SUPFAM" id="SSF52172">
    <property type="entry name" value="CheY-like"/>
    <property type="match status" value="1"/>
</dbReference>
<keyword evidence="3" id="KW-0805">Transcription regulation</keyword>
<dbReference type="PANTHER" id="PTHR48111:SF73">
    <property type="entry name" value="ALKALINE PHOSPHATASE SYNTHESIS TRANSCRIPTIONAL REGULATORY PROTEIN PHOP"/>
    <property type="match status" value="1"/>
</dbReference>
<keyword evidence="4 7" id="KW-0238">DNA-binding</keyword>
<dbReference type="CDD" id="cd00383">
    <property type="entry name" value="trans_reg_C"/>
    <property type="match status" value="1"/>
</dbReference>
<evidence type="ECO:0000256" key="3">
    <source>
        <dbReference type="ARBA" id="ARBA00023015"/>
    </source>
</evidence>
<keyword evidence="2" id="KW-0902">Two-component regulatory system</keyword>
<evidence type="ECO:0000259" key="8">
    <source>
        <dbReference type="PROSITE" id="PS50110"/>
    </source>
</evidence>
<reference evidence="10 11" key="1">
    <citation type="journal article" date="2010" name="Int. J. Syst. Evol. Microbiol.">
        <title>Bacillus horneckiae sp. nov., isolated from a spacecraft-assembly clean room.</title>
        <authorList>
            <person name="Vaishampayan P."/>
            <person name="Probst A."/>
            <person name="Krishnamurthi S."/>
            <person name="Ghosh S."/>
            <person name="Osman S."/>
            <person name="McDowall A."/>
            <person name="Ruckmani A."/>
            <person name="Mayilraj S."/>
            <person name="Venkateswaran K."/>
        </authorList>
    </citation>
    <scope>NUCLEOTIDE SEQUENCE [LARGE SCALE GENOMIC DNA]</scope>
    <source>
        <strain evidence="11">1PO1SC</strain>
    </source>
</reference>
<dbReference type="Gene3D" id="1.10.10.10">
    <property type="entry name" value="Winged helix-like DNA-binding domain superfamily/Winged helix DNA-binding domain"/>
    <property type="match status" value="1"/>
</dbReference>
<feature type="modified residue" description="4-aspartylphosphate" evidence="6">
    <location>
        <position position="54"/>
    </location>
</feature>
<evidence type="ECO:0000259" key="9">
    <source>
        <dbReference type="PROSITE" id="PS51755"/>
    </source>
</evidence>
<evidence type="ECO:0000256" key="4">
    <source>
        <dbReference type="ARBA" id="ARBA00023125"/>
    </source>
</evidence>